<dbReference type="RefSeq" id="WP_137811796.1">
    <property type="nucleotide sequence ID" value="NZ_BJFL01000001.1"/>
</dbReference>
<feature type="transmembrane region" description="Helical" evidence="2">
    <location>
        <begin position="136"/>
        <end position="160"/>
    </location>
</feature>
<evidence type="ECO:0008006" key="5">
    <source>
        <dbReference type="Google" id="ProtNLM"/>
    </source>
</evidence>
<name>A0A4D4IWM3_9PSEU</name>
<accession>A0A4D4IWM3</accession>
<dbReference type="Proteomes" id="UP000298860">
    <property type="component" value="Unassembled WGS sequence"/>
</dbReference>
<keyword evidence="2" id="KW-0472">Membrane</keyword>
<feature type="compositionally biased region" description="Pro residues" evidence="1">
    <location>
        <begin position="105"/>
        <end position="116"/>
    </location>
</feature>
<dbReference type="AlphaFoldDB" id="A0A4D4IWM3"/>
<dbReference type="EMBL" id="BJFL01000001">
    <property type="protein sequence ID" value="GDY28591.1"/>
    <property type="molecule type" value="Genomic_DNA"/>
</dbReference>
<organism evidence="3 4">
    <name type="scientific">Gandjariella thermophila</name>
    <dbReference type="NCBI Taxonomy" id="1931992"/>
    <lineage>
        <taxon>Bacteria</taxon>
        <taxon>Bacillati</taxon>
        <taxon>Actinomycetota</taxon>
        <taxon>Actinomycetes</taxon>
        <taxon>Pseudonocardiales</taxon>
        <taxon>Pseudonocardiaceae</taxon>
        <taxon>Gandjariella</taxon>
    </lineage>
</organism>
<feature type="compositionally biased region" description="Low complexity" evidence="1">
    <location>
        <begin position="56"/>
        <end position="76"/>
    </location>
</feature>
<gene>
    <name evidence="3" type="ORF">GTS_02240</name>
</gene>
<evidence type="ECO:0000256" key="1">
    <source>
        <dbReference type="SAM" id="MobiDB-lite"/>
    </source>
</evidence>
<evidence type="ECO:0000313" key="3">
    <source>
        <dbReference type="EMBL" id="GDY28591.1"/>
    </source>
</evidence>
<evidence type="ECO:0000313" key="4">
    <source>
        <dbReference type="Proteomes" id="UP000298860"/>
    </source>
</evidence>
<feature type="compositionally biased region" description="Low complexity" evidence="1">
    <location>
        <begin position="83"/>
        <end position="104"/>
    </location>
</feature>
<dbReference type="OrthoDB" id="3686515at2"/>
<sequence length="286" mass="29573">MSVPPQQPGYGNQPGGWPQQPGQPGQPPGAGYAQSPGGFPQSGDESAQRAGLPHAGQQPPQYGQFGQPSGFPQQPGHYGGFAGQPAAPAGWAQQPGQLGQFGQPGPVPPYGTPGQPPGQFAPYPNQFGEAPKKRRALPWVLAGGGVVVVAAVVLLVVWLAGGSGSTPQATAQAVIDKLNAKDVSGLKALSCKAEQSSMASSSDIDPMKDAPAEYRSMQAQWTLRGVQQKDDSHADAAINLRFTNIPANLPATVRDRMSQGVDGTLVLVKEDGDWKACDLKKAGSPS</sequence>
<feature type="region of interest" description="Disordered" evidence="1">
    <location>
        <begin position="1"/>
        <end position="127"/>
    </location>
</feature>
<reference evidence="4" key="1">
    <citation type="submission" date="2019-04" db="EMBL/GenBank/DDBJ databases">
        <title>Draft genome sequence of Pseudonocardiaceae bacterium SL3-2-4.</title>
        <authorList>
            <person name="Ningsih F."/>
            <person name="Yokota A."/>
            <person name="Sakai Y."/>
            <person name="Nanatani K."/>
            <person name="Yabe S."/>
            <person name="Oetari A."/>
            <person name="Sjamsuridzal W."/>
        </authorList>
    </citation>
    <scope>NUCLEOTIDE SEQUENCE [LARGE SCALE GENOMIC DNA]</scope>
    <source>
        <strain evidence="4">SL3-2-4</strain>
    </source>
</reference>
<evidence type="ECO:0000256" key="2">
    <source>
        <dbReference type="SAM" id="Phobius"/>
    </source>
</evidence>
<proteinExistence type="predicted"/>
<comment type="caution">
    <text evidence="3">The sequence shown here is derived from an EMBL/GenBank/DDBJ whole genome shotgun (WGS) entry which is preliminary data.</text>
</comment>
<keyword evidence="2" id="KW-1133">Transmembrane helix</keyword>
<keyword evidence="2" id="KW-0812">Transmembrane</keyword>
<feature type="compositionally biased region" description="Low complexity" evidence="1">
    <location>
        <begin position="8"/>
        <end position="38"/>
    </location>
</feature>
<protein>
    <recommendedName>
        <fullName evidence="5">DUF4878 domain-containing protein</fullName>
    </recommendedName>
</protein>
<keyword evidence="4" id="KW-1185">Reference proteome</keyword>